<dbReference type="InterPro" id="IPR041407">
    <property type="entry name" value="MazG_C"/>
</dbReference>
<comment type="caution">
    <text evidence="2">The sequence shown here is derived from an EMBL/GenBank/DDBJ whole genome shotgun (WGS) entry which is preliminary data.</text>
</comment>
<evidence type="ECO:0000313" key="3">
    <source>
        <dbReference type="Proteomes" id="UP001606300"/>
    </source>
</evidence>
<dbReference type="EMBL" id="JBIGHY010000001">
    <property type="protein sequence ID" value="MFG6412692.1"/>
    <property type="molecule type" value="Genomic_DNA"/>
</dbReference>
<keyword evidence="3" id="KW-1185">Reference proteome</keyword>
<proteinExistence type="predicted"/>
<feature type="domain" description="MazG C-terminal" evidence="1">
    <location>
        <begin position="212"/>
        <end position="396"/>
    </location>
</feature>
<evidence type="ECO:0000259" key="1">
    <source>
        <dbReference type="Pfam" id="PF18722"/>
    </source>
</evidence>
<reference evidence="2 3" key="1">
    <citation type="submission" date="2024-09" db="EMBL/GenBank/DDBJ databases">
        <title>Novel species of the genus Pelomonas and Roseateles isolated from streams.</title>
        <authorList>
            <person name="Lu H."/>
        </authorList>
    </citation>
    <scope>NUCLEOTIDE SEQUENCE [LARGE SCALE GENOMIC DNA]</scope>
    <source>
        <strain evidence="2 3">DC23W</strain>
    </source>
</reference>
<dbReference type="SUPFAM" id="SSF101386">
    <property type="entry name" value="all-alpha NTP pyrophosphatases"/>
    <property type="match status" value="1"/>
</dbReference>
<accession>A0ABW7EGW4</accession>
<dbReference type="Gene3D" id="1.10.287.1080">
    <property type="entry name" value="MazG-like"/>
    <property type="match status" value="1"/>
</dbReference>
<dbReference type="Pfam" id="PF18722">
    <property type="entry name" value="MazG_C"/>
    <property type="match status" value="1"/>
</dbReference>
<dbReference type="Proteomes" id="UP001606300">
    <property type="component" value="Unassembled WGS sequence"/>
</dbReference>
<dbReference type="RefSeq" id="WP_394468791.1">
    <property type="nucleotide sequence ID" value="NZ_JBIGHY010000001.1"/>
</dbReference>
<evidence type="ECO:0000313" key="2">
    <source>
        <dbReference type="EMBL" id="MFG6412692.1"/>
    </source>
</evidence>
<dbReference type="InterPro" id="IPR011379">
    <property type="entry name" value="MazG-related_GP37"/>
</dbReference>
<organism evidence="2 3">
    <name type="scientific">Pelomonas dachongensis</name>
    <dbReference type="NCBI Taxonomy" id="3299029"/>
    <lineage>
        <taxon>Bacteria</taxon>
        <taxon>Pseudomonadati</taxon>
        <taxon>Pseudomonadota</taxon>
        <taxon>Betaproteobacteria</taxon>
        <taxon>Burkholderiales</taxon>
        <taxon>Sphaerotilaceae</taxon>
        <taxon>Roseateles</taxon>
    </lineage>
</organism>
<name>A0ABW7EGW4_9BURK</name>
<sequence length="402" mass="45268">MNLTRSQVHSSEGGSLRLDVYQNFTAISDRSDSPGMGGLDFVLLGLFGEVGSLLSALKKKKRDKDAYATYEDSVLEEIGDALWYLANAAGRGRLSLEELGRRAVQGQGYSAPSASSIQGFADLQPTHFSPELQEAPLEACLIQLAAKTGALLDSFAAGKFEQNLDRFAADLIDVFRSLIQAANLAHVPLDLAARLNIAKSEGRWPQEKIWAPAFDEGFPENERFPRKMSFRFDEIVENDGRTRVRLSRDGAVIGDKLTDNRWREDDYRFHDIFHLAHAAILGWSPTLRSMLRAKRKSNQLVDENEDGARANLIEEGIASWVFNHAERAKFFRSTPSLDFNILKTIKDFVQGYEVQTLPAWQWELAILEGFKAFRLLKEHRRGIVDLDLDAHTLTFRLVHSEE</sequence>
<dbReference type="CDD" id="cd11541">
    <property type="entry name" value="NTP-PPase_u4"/>
    <property type="match status" value="1"/>
</dbReference>
<protein>
    <submittedName>
        <fullName evidence="2">Nucleoside triphosphate pyrophosphohydrolase family protein</fullName>
    </submittedName>
</protein>
<gene>
    <name evidence="2" type="ORF">ACG02S_02150</name>
</gene>